<feature type="region of interest" description="Disordered" evidence="1">
    <location>
        <begin position="114"/>
        <end position="144"/>
    </location>
</feature>
<dbReference type="OrthoDB" id="524326at2759"/>
<keyword evidence="4" id="KW-1185">Reference proteome</keyword>
<organism evidence="3 4">
    <name type="scientific">Caenorhabditis auriculariae</name>
    <dbReference type="NCBI Taxonomy" id="2777116"/>
    <lineage>
        <taxon>Eukaryota</taxon>
        <taxon>Metazoa</taxon>
        <taxon>Ecdysozoa</taxon>
        <taxon>Nematoda</taxon>
        <taxon>Chromadorea</taxon>
        <taxon>Rhabditida</taxon>
        <taxon>Rhabditina</taxon>
        <taxon>Rhabditomorpha</taxon>
        <taxon>Rhabditoidea</taxon>
        <taxon>Rhabditidae</taxon>
        <taxon>Peloderinae</taxon>
        <taxon>Caenorhabditis</taxon>
    </lineage>
</organism>
<dbReference type="InterPro" id="IPR000591">
    <property type="entry name" value="DEP_dom"/>
</dbReference>
<evidence type="ECO:0000256" key="1">
    <source>
        <dbReference type="SAM" id="MobiDB-lite"/>
    </source>
</evidence>
<gene>
    <name evidence="3" type="ORF">CAUJ_LOCUS2570</name>
</gene>
<proteinExistence type="predicted"/>
<evidence type="ECO:0000259" key="2">
    <source>
        <dbReference type="PROSITE" id="PS50186"/>
    </source>
</evidence>
<reference evidence="3" key="1">
    <citation type="submission" date="2020-10" db="EMBL/GenBank/DDBJ databases">
        <authorList>
            <person name="Kikuchi T."/>
        </authorList>
    </citation>
    <scope>NUCLEOTIDE SEQUENCE</scope>
    <source>
        <strain evidence="3">NKZ352</strain>
    </source>
</reference>
<evidence type="ECO:0000313" key="4">
    <source>
        <dbReference type="Proteomes" id="UP000835052"/>
    </source>
</evidence>
<dbReference type="PROSITE" id="PS50186">
    <property type="entry name" value="DEP"/>
    <property type="match status" value="1"/>
</dbReference>
<dbReference type="InterPro" id="IPR036388">
    <property type="entry name" value="WH-like_DNA-bd_sf"/>
</dbReference>
<feature type="domain" description="DEP" evidence="2">
    <location>
        <begin position="23"/>
        <end position="108"/>
    </location>
</feature>
<dbReference type="GO" id="GO:0035556">
    <property type="term" value="P:intracellular signal transduction"/>
    <property type="evidence" value="ECO:0007669"/>
    <property type="project" value="InterPro"/>
</dbReference>
<dbReference type="Proteomes" id="UP000835052">
    <property type="component" value="Unassembled WGS sequence"/>
</dbReference>
<protein>
    <recommendedName>
        <fullName evidence="2">DEP domain-containing protein</fullName>
    </recommendedName>
</protein>
<dbReference type="EMBL" id="CAJGYM010000005">
    <property type="protein sequence ID" value="CAD6186651.1"/>
    <property type="molecule type" value="Genomic_DNA"/>
</dbReference>
<dbReference type="AlphaFoldDB" id="A0A8S1GUN6"/>
<dbReference type="SUPFAM" id="SSF46785">
    <property type="entry name" value="Winged helix' DNA-binding domain"/>
    <property type="match status" value="1"/>
</dbReference>
<name>A0A8S1GUN6_9PELO</name>
<dbReference type="PANTHER" id="PTHR16206:SF4">
    <property type="entry name" value="PROTEIN LET-99"/>
    <property type="match status" value="1"/>
</dbReference>
<accession>A0A8S1GUN6</accession>
<dbReference type="PANTHER" id="PTHR16206">
    <property type="entry name" value="DEP DOMAIN-CONTAINING"/>
    <property type="match status" value="1"/>
</dbReference>
<sequence>METGYAMSQFPSTVFWNKLLQMFRDKMPTKRHRRNLKYIEESFTGSEAVTFLMGLLNTEFSERFKDRTIDRENCSNYLEILRKDGVICDSKKKDEPFRDANNIYIFAENGRSSSRRKLRRSASCSANHRSRTPPPPVPPREHESTEFNLKLEDIDAYASRKVVRSRRLSRSVGNIEVHINTAFEDSTESADFRRNKARSTMLIDELNEDRAKMDVKKQEKEKFYDWLPFQKRRQEANAKESRSKSLVRCSRRNSVRQQLELSEEETLGQQDVVDAWKDTLFSRFEALVGLVNNRNWKNDVREDDVEWNSSKVGPTGVVEPRVESEKRVFPSTIVNLMEYLLDFPFCMQNATVVKYTENQEKSIYKTLCSRFQDHLPGLTVAEKKVFVELLQRQAQLKAMMNARGVCVSAATSSSGPVLRSWSSSTPKETRTAPIIFDEEDYKIKDRKTSEALSLVLLGLPTIRRRKLHKLVKFMRSITSNHCLSLASTFPGVENNFQAVLRGLHPGVVASDGSPDEAASSILVAGVLLCNERVLFATPATFVDAVMSKLTPPSPLPGPSERRRRGTKLVKRFFGK</sequence>
<dbReference type="InterPro" id="IPR036390">
    <property type="entry name" value="WH_DNA-bd_sf"/>
</dbReference>
<evidence type="ECO:0000313" key="3">
    <source>
        <dbReference type="EMBL" id="CAD6186651.1"/>
    </source>
</evidence>
<comment type="caution">
    <text evidence="3">The sequence shown here is derived from an EMBL/GenBank/DDBJ whole genome shotgun (WGS) entry which is preliminary data.</text>
</comment>
<dbReference type="Gene3D" id="1.10.10.10">
    <property type="entry name" value="Winged helix-like DNA-binding domain superfamily/Winged helix DNA-binding domain"/>
    <property type="match status" value="1"/>
</dbReference>